<evidence type="ECO:0000313" key="3">
    <source>
        <dbReference type="Proteomes" id="UP000280368"/>
    </source>
</evidence>
<dbReference type="EMBL" id="REFH01000010">
    <property type="protein sequence ID" value="RMA75004.1"/>
    <property type="molecule type" value="Genomic_DNA"/>
</dbReference>
<gene>
    <name evidence="2" type="ORF">BC961_2348</name>
</gene>
<dbReference type="SUPFAM" id="SSF82771">
    <property type="entry name" value="GIY-YIG endonuclease"/>
    <property type="match status" value="1"/>
</dbReference>
<dbReference type="Gene3D" id="3.40.1440.10">
    <property type="entry name" value="GIY-YIG endonuclease"/>
    <property type="match status" value="1"/>
</dbReference>
<keyword evidence="2" id="KW-0540">Nuclease</keyword>
<dbReference type="InterPro" id="IPR035901">
    <property type="entry name" value="GIY-YIG_endonuc_sf"/>
</dbReference>
<dbReference type="PROSITE" id="PS50164">
    <property type="entry name" value="GIY_YIG"/>
    <property type="match status" value="1"/>
</dbReference>
<organism evidence="2 3">
    <name type="scientific">Flavobacterium weaverense</name>
    <dbReference type="NCBI Taxonomy" id="271156"/>
    <lineage>
        <taxon>Bacteria</taxon>
        <taxon>Pseudomonadati</taxon>
        <taxon>Bacteroidota</taxon>
        <taxon>Flavobacteriia</taxon>
        <taxon>Flavobacteriales</taxon>
        <taxon>Flavobacteriaceae</taxon>
        <taxon>Flavobacterium</taxon>
    </lineage>
</organism>
<name>A0A3L9ZRT2_9FLAO</name>
<dbReference type="InterPro" id="IPR000305">
    <property type="entry name" value="GIY-YIG_endonuc"/>
</dbReference>
<reference evidence="2 3" key="1">
    <citation type="submission" date="2018-10" db="EMBL/GenBank/DDBJ databases">
        <title>Genomic Encyclopedia of Archaeal and Bacterial Type Strains, Phase II (KMG-II): from individual species to whole genera.</title>
        <authorList>
            <person name="Goeker M."/>
        </authorList>
    </citation>
    <scope>NUCLEOTIDE SEQUENCE [LARGE SCALE GENOMIC DNA]</scope>
    <source>
        <strain evidence="2 3">DSM 19727</strain>
    </source>
</reference>
<evidence type="ECO:0000313" key="2">
    <source>
        <dbReference type="EMBL" id="RMA75004.1"/>
    </source>
</evidence>
<evidence type="ECO:0000259" key="1">
    <source>
        <dbReference type="PROSITE" id="PS50164"/>
    </source>
</evidence>
<comment type="caution">
    <text evidence="2">The sequence shown here is derived from an EMBL/GenBank/DDBJ whole genome shotgun (WGS) entry which is preliminary data.</text>
</comment>
<accession>A0A3L9ZRT2</accession>
<protein>
    <submittedName>
        <fullName evidence="2">Putative endonuclease</fullName>
    </submittedName>
</protein>
<dbReference type="GO" id="GO:0004519">
    <property type="term" value="F:endonuclease activity"/>
    <property type="evidence" value="ECO:0007669"/>
    <property type="project" value="UniProtKB-KW"/>
</dbReference>
<keyword evidence="3" id="KW-1185">Reference proteome</keyword>
<keyword evidence="2" id="KW-0255">Endonuclease</keyword>
<dbReference type="Proteomes" id="UP000280368">
    <property type="component" value="Unassembled WGS sequence"/>
</dbReference>
<feature type="domain" description="GIY-YIG" evidence="1">
    <location>
        <begin position="2"/>
        <end position="69"/>
    </location>
</feature>
<keyword evidence="2" id="KW-0378">Hydrolase</keyword>
<dbReference type="RefSeq" id="WP_245980900.1">
    <property type="nucleotide sequence ID" value="NZ_REFH01000010.1"/>
</dbReference>
<sequence>MHMYVVYILFSRTSLKFYTRQTDNLENRLHRHNAGLSLSTKYGKPWELIYKIGLVDRSHAVQLETKIKK</sequence>
<proteinExistence type="predicted"/>
<dbReference type="AlphaFoldDB" id="A0A3L9ZRT2"/>
<dbReference type="Pfam" id="PF01541">
    <property type="entry name" value="GIY-YIG"/>
    <property type="match status" value="1"/>
</dbReference>